<feature type="domain" description="Mce/MlaD" evidence="3">
    <location>
        <begin position="43"/>
        <end position="117"/>
    </location>
</feature>
<organism evidence="5 6">
    <name type="scientific">[Mycobacterium] burgundiense</name>
    <dbReference type="NCBI Taxonomy" id="3064286"/>
    <lineage>
        <taxon>Bacteria</taxon>
        <taxon>Bacillati</taxon>
        <taxon>Actinomycetota</taxon>
        <taxon>Actinomycetes</taxon>
        <taxon>Mycobacteriales</taxon>
        <taxon>Mycobacteriaceae</taxon>
        <taxon>Mycolicibacterium</taxon>
    </lineage>
</organism>
<evidence type="ECO:0000256" key="2">
    <source>
        <dbReference type="SAM" id="Phobius"/>
    </source>
</evidence>
<feature type="domain" description="Mammalian cell entry C-terminal" evidence="4">
    <location>
        <begin position="124"/>
        <end position="343"/>
    </location>
</feature>
<feature type="transmembrane region" description="Helical" evidence="2">
    <location>
        <begin position="12"/>
        <end position="35"/>
    </location>
</feature>
<keyword evidence="2" id="KW-0472">Membrane</keyword>
<dbReference type="Pfam" id="PF02470">
    <property type="entry name" value="MlaD"/>
    <property type="match status" value="1"/>
</dbReference>
<dbReference type="Pfam" id="PF11887">
    <property type="entry name" value="Mce4_CUP1"/>
    <property type="match status" value="1"/>
</dbReference>
<proteinExistence type="predicted"/>
<dbReference type="InterPro" id="IPR052336">
    <property type="entry name" value="MlaD_Phospholipid_Transporter"/>
</dbReference>
<keyword evidence="2" id="KW-1133">Transmembrane helix</keyword>
<accession>A0ABM9LHP9</accession>
<dbReference type="InterPro" id="IPR003399">
    <property type="entry name" value="Mce/MlaD"/>
</dbReference>
<name>A0ABM9LHP9_9MYCO</name>
<dbReference type="PANTHER" id="PTHR33371">
    <property type="entry name" value="INTERMEMBRANE PHOSPHOLIPID TRANSPORT SYSTEM BINDING PROTEIN MLAD-RELATED"/>
    <property type="match status" value="1"/>
</dbReference>
<sequence>MNSVAGTSRSRSIGYALGLIAAVVVLVVVCSMLFVGAHHTYTAVTLTAERSGLVMERGAKVKLRGVEVGQVGQIVGGKEPVNLQLEIKPDQLRYIPANVEAEIKATTAFGAKYVNLIIPNDPAAQKLTGGAVLKSRNVSTEVNTVFQNLVGVLDQVDVSKLNATLSALADGLRGQGQRIGEATTSATQVLQAVNPRMDTVRENFRSLRGFSDAYSVAAEDILRVLDSAATTSTTITEQSQALQGVLLSAIGFGSSGVDLLAPNSENLVRAVKALEPTTDVLEKYSPTYTCLMQGSVIVLNKLAYDAMGGSNGKSLVVDAGLLLGDDTYRYPQNLPLIAAKGGPGGKPSCGSLPDAAKMFPVRQVVTNTGFGTGLDIRPNPGIGFPGIANYFPVTKGVPEPAKIRHPGGPAPGPAPAYPGGPPYGAAQYGPDGAPLYPPPPGASVEPAHGTSAP</sequence>
<reference evidence="5 6" key="1">
    <citation type="submission" date="2023-08" db="EMBL/GenBank/DDBJ databases">
        <authorList>
            <person name="Folkvardsen B D."/>
            <person name="Norman A."/>
        </authorList>
    </citation>
    <scope>NUCLEOTIDE SEQUENCE [LARGE SCALE GENOMIC DNA]</scope>
    <source>
        <strain evidence="5 6">Mu0053</strain>
    </source>
</reference>
<dbReference type="RefSeq" id="WP_308481611.1">
    <property type="nucleotide sequence ID" value="NZ_OY726397.1"/>
</dbReference>
<feature type="compositionally biased region" description="Low complexity" evidence="1">
    <location>
        <begin position="423"/>
        <end position="434"/>
    </location>
</feature>
<feature type="compositionally biased region" description="Pro residues" evidence="1">
    <location>
        <begin position="408"/>
        <end position="421"/>
    </location>
</feature>
<keyword evidence="6" id="KW-1185">Reference proteome</keyword>
<protein>
    <submittedName>
        <fullName evidence="5">MCE family protein</fullName>
    </submittedName>
</protein>
<dbReference type="InterPro" id="IPR005693">
    <property type="entry name" value="Mce"/>
</dbReference>
<evidence type="ECO:0000256" key="1">
    <source>
        <dbReference type="SAM" id="MobiDB-lite"/>
    </source>
</evidence>
<evidence type="ECO:0000313" key="6">
    <source>
        <dbReference type="Proteomes" id="UP001190465"/>
    </source>
</evidence>
<dbReference type="Proteomes" id="UP001190465">
    <property type="component" value="Chromosome"/>
</dbReference>
<evidence type="ECO:0000313" key="5">
    <source>
        <dbReference type="EMBL" id="CAJ1499234.1"/>
    </source>
</evidence>
<evidence type="ECO:0000259" key="4">
    <source>
        <dbReference type="Pfam" id="PF11887"/>
    </source>
</evidence>
<keyword evidence="2" id="KW-0812">Transmembrane</keyword>
<evidence type="ECO:0000259" key="3">
    <source>
        <dbReference type="Pfam" id="PF02470"/>
    </source>
</evidence>
<dbReference type="EMBL" id="OY726397">
    <property type="protein sequence ID" value="CAJ1499234.1"/>
    <property type="molecule type" value="Genomic_DNA"/>
</dbReference>
<feature type="region of interest" description="Disordered" evidence="1">
    <location>
        <begin position="399"/>
        <end position="453"/>
    </location>
</feature>
<gene>
    <name evidence="5" type="ORF">MU0053_001361</name>
</gene>
<dbReference type="NCBIfam" id="TIGR00996">
    <property type="entry name" value="Mtu_fam_mce"/>
    <property type="match status" value="1"/>
</dbReference>
<dbReference type="InterPro" id="IPR024516">
    <property type="entry name" value="Mce_C"/>
</dbReference>
<dbReference type="PANTHER" id="PTHR33371:SF19">
    <property type="entry name" value="MCE-FAMILY PROTEIN MCE4A"/>
    <property type="match status" value="1"/>
</dbReference>